<proteinExistence type="predicted"/>
<dbReference type="EMBL" id="KV425589">
    <property type="protein sequence ID" value="KZT22989.1"/>
    <property type="molecule type" value="Genomic_DNA"/>
</dbReference>
<evidence type="ECO:0000256" key="1">
    <source>
        <dbReference type="SAM" id="MobiDB-lite"/>
    </source>
</evidence>
<dbReference type="AlphaFoldDB" id="A0A165QWW5"/>
<sequence>MVILPHSMWYRGRSNFWVQGKVDVLLAILKWNSSSPIQNILQPTSYIWHLPSISDPSDEGASDTSPRPSRHRKIRREGRHAKSLAIVEPDNDKRVLLQNEVLEYAERYLDMSVCRGEQRNDKVRMVIRALTKKFPIFAKYENSWPLSDYLTLKMSPRSQKKQNKESSEIIQEAAYVPMVNSSGQQCQHYAQTNKENLTGTMWGEEHQLPKVRRGGLRPAGLVSSQNYDNSIEQGHDHGALRDWKMPGVSQAACDFRRPVRPPLNRQAVGVASVPSTSASSSFSFSSTLAPASQASGSSLSSAMFFFLCSLSLDLSYLANEFHDIGIRTESELQAFASDTKRQNRTFELLYGEKKITYSELSIIREGLEDW</sequence>
<dbReference type="Proteomes" id="UP000076761">
    <property type="component" value="Unassembled WGS sequence"/>
</dbReference>
<name>A0A165QWW5_9AGAM</name>
<organism evidence="2 3">
    <name type="scientific">Neolentinus lepideus HHB14362 ss-1</name>
    <dbReference type="NCBI Taxonomy" id="1314782"/>
    <lineage>
        <taxon>Eukaryota</taxon>
        <taxon>Fungi</taxon>
        <taxon>Dikarya</taxon>
        <taxon>Basidiomycota</taxon>
        <taxon>Agaricomycotina</taxon>
        <taxon>Agaricomycetes</taxon>
        <taxon>Gloeophyllales</taxon>
        <taxon>Gloeophyllaceae</taxon>
        <taxon>Neolentinus</taxon>
    </lineage>
</organism>
<accession>A0A165QWW5</accession>
<feature type="compositionally biased region" description="Basic residues" evidence="1">
    <location>
        <begin position="68"/>
        <end position="80"/>
    </location>
</feature>
<keyword evidence="3" id="KW-1185">Reference proteome</keyword>
<reference evidence="2 3" key="1">
    <citation type="journal article" date="2016" name="Mol. Biol. Evol.">
        <title>Comparative Genomics of Early-Diverging Mushroom-Forming Fungi Provides Insights into the Origins of Lignocellulose Decay Capabilities.</title>
        <authorList>
            <person name="Nagy L.G."/>
            <person name="Riley R."/>
            <person name="Tritt A."/>
            <person name="Adam C."/>
            <person name="Daum C."/>
            <person name="Floudas D."/>
            <person name="Sun H."/>
            <person name="Yadav J.S."/>
            <person name="Pangilinan J."/>
            <person name="Larsson K.H."/>
            <person name="Matsuura K."/>
            <person name="Barry K."/>
            <person name="Labutti K."/>
            <person name="Kuo R."/>
            <person name="Ohm R.A."/>
            <person name="Bhattacharya S.S."/>
            <person name="Shirouzu T."/>
            <person name="Yoshinaga Y."/>
            <person name="Martin F.M."/>
            <person name="Grigoriev I.V."/>
            <person name="Hibbett D.S."/>
        </authorList>
    </citation>
    <scope>NUCLEOTIDE SEQUENCE [LARGE SCALE GENOMIC DNA]</scope>
    <source>
        <strain evidence="2 3">HHB14362 ss-1</strain>
    </source>
</reference>
<gene>
    <name evidence="2" type="ORF">NEOLEDRAFT_1180397</name>
</gene>
<evidence type="ECO:0000313" key="3">
    <source>
        <dbReference type="Proteomes" id="UP000076761"/>
    </source>
</evidence>
<dbReference type="InParanoid" id="A0A165QWW5"/>
<evidence type="ECO:0000313" key="2">
    <source>
        <dbReference type="EMBL" id="KZT22989.1"/>
    </source>
</evidence>
<protein>
    <submittedName>
        <fullName evidence="2">Uncharacterized protein</fullName>
    </submittedName>
</protein>
<feature type="region of interest" description="Disordered" evidence="1">
    <location>
        <begin position="55"/>
        <end position="80"/>
    </location>
</feature>